<feature type="domain" description="DUF6160" evidence="2">
    <location>
        <begin position="24"/>
        <end position="103"/>
    </location>
</feature>
<dbReference type="EMBL" id="CP157802">
    <property type="protein sequence ID" value="XBQ18710.1"/>
    <property type="molecule type" value="Genomic_DNA"/>
</dbReference>
<dbReference type="AlphaFoldDB" id="A0AAU7MJX3"/>
<sequence length="349" mass="37225">MTSISFSTFSKSNCNLQLFRATTALVLGFGVALPATADFRPLGDAAMASVTGQAGVTIEMATKISIGQLTYQDEGRLNVDNIRLSGQNDTMLDNMKLTIDIAGQNEVLDFGFSEIARRADAGTLNPNDPDVADALSAYKQANGAFGKQFNDGDLVMHLGAIDYGDPSSLANFRDAVDFELAIDSIALSKSDGSAPTTTMFSDILLQGNLGPTDLVIRNSGSNRTLSNGNVVSESELQLDSHFEITNGRLNWDVADVILIFNLAAIGIEDLQIHNRRGDDTLGHFGMANVSAKLSKGTSAATGVEGLSIHDVEFRADIDMPVFRVGDNSIGGVYFTDFAITNTTMMVYGH</sequence>
<evidence type="ECO:0000313" key="3">
    <source>
        <dbReference type="EMBL" id="XBQ18710.1"/>
    </source>
</evidence>
<accession>A0AAU7MJX3</accession>
<feature type="chain" id="PRO_5043391994" evidence="1">
    <location>
        <begin position="38"/>
        <end position="349"/>
    </location>
</feature>
<dbReference type="KEGG" id="mamm:ABNF92_14800"/>
<keyword evidence="1" id="KW-0732">Signal</keyword>
<reference evidence="3" key="1">
    <citation type="submission" date="2024-05" db="EMBL/GenBank/DDBJ databases">
        <title>Draft Genome Sequences of Flagellimonas sp. MMG031 and Marinobacter sp. MMG032 Isolated from the dinoflagellate Symbiodinium pilosum.</title>
        <authorList>
            <person name="Shikuma N.J."/>
            <person name="Farrell M.V."/>
        </authorList>
    </citation>
    <scope>NUCLEOTIDE SEQUENCE</scope>
    <source>
        <strain evidence="3">MMG032</strain>
    </source>
</reference>
<evidence type="ECO:0000256" key="1">
    <source>
        <dbReference type="SAM" id="SignalP"/>
    </source>
</evidence>
<proteinExistence type="predicted"/>
<name>A0AAU7MJX3_9GAMM</name>
<evidence type="ECO:0000259" key="2">
    <source>
        <dbReference type="Pfam" id="PF19657"/>
    </source>
</evidence>
<dbReference type="InterPro" id="IPR046158">
    <property type="entry name" value="DUF6160"/>
</dbReference>
<dbReference type="RefSeq" id="WP_349342566.1">
    <property type="nucleotide sequence ID" value="NZ_CP157802.1"/>
</dbReference>
<protein>
    <submittedName>
        <fullName evidence="3">DUF6160 family protein</fullName>
    </submittedName>
</protein>
<gene>
    <name evidence="3" type="ORF">ABNF92_14800</name>
</gene>
<organism evidence="3">
    <name type="scientific">Marinobacter sp. MMG032</name>
    <dbReference type="NCBI Taxonomy" id="3158548"/>
    <lineage>
        <taxon>Bacteria</taxon>
        <taxon>Pseudomonadati</taxon>
        <taxon>Pseudomonadota</taxon>
        <taxon>Gammaproteobacteria</taxon>
        <taxon>Pseudomonadales</taxon>
        <taxon>Marinobacteraceae</taxon>
        <taxon>Marinobacter</taxon>
    </lineage>
</organism>
<feature type="signal peptide" evidence="1">
    <location>
        <begin position="1"/>
        <end position="37"/>
    </location>
</feature>
<dbReference type="Pfam" id="PF19657">
    <property type="entry name" value="DUF6160"/>
    <property type="match status" value="1"/>
</dbReference>